<protein>
    <submittedName>
        <fullName evidence="1">Uncharacterized protein</fullName>
    </submittedName>
</protein>
<reference evidence="1" key="1">
    <citation type="submission" date="2020-08" db="EMBL/GenBank/DDBJ databases">
        <title>Plant Genome Project.</title>
        <authorList>
            <person name="Zhang R.-G."/>
        </authorList>
    </citation>
    <scope>NUCLEOTIDE SEQUENCE</scope>
    <source>
        <strain evidence="1">WSP0</strain>
        <tissue evidence="1">Leaf</tissue>
    </source>
</reference>
<dbReference type="AlphaFoldDB" id="A0AAV6L785"/>
<sequence length="226" mass="25366">MPIHGQTPLLLATVRSARRNCEAQCFDFQTGSKDRLLEPFLGLADSTSTLYLDLSFDRLLESRPCDSDQNDMIERAMKMLLDARFGFGLFVRLECTKLTGYGVYYCDQVKKLYLPFAAAAPLPVGVITQAMRHVYRRVEALVEEVPTKQVPSRSSLKRGRAAEFHNLSEKIDKGSMLDDAIEYLMQAASAPSAGMLISFKKVDEQFVTVLQKIDIQDTIVNGNFII</sequence>
<proteinExistence type="predicted"/>
<comment type="caution">
    <text evidence="1">The sequence shown here is derived from an EMBL/GenBank/DDBJ whole genome shotgun (WGS) entry which is preliminary data.</text>
</comment>
<accession>A0AAV6L785</accession>
<gene>
    <name evidence="1" type="ORF">RHGRI_003957</name>
</gene>
<organism evidence="1 2">
    <name type="scientific">Rhododendron griersonianum</name>
    <dbReference type="NCBI Taxonomy" id="479676"/>
    <lineage>
        <taxon>Eukaryota</taxon>
        <taxon>Viridiplantae</taxon>
        <taxon>Streptophyta</taxon>
        <taxon>Embryophyta</taxon>
        <taxon>Tracheophyta</taxon>
        <taxon>Spermatophyta</taxon>
        <taxon>Magnoliopsida</taxon>
        <taxon>eudicotyledons</taxon>
        <taxon>Gunneridae</taxon>
        <taxon>Pentapetalae</taxon>
        <taxon>asterids</taxon>
        <taxon>Ericales</taxon>
        <taxon>Ericaceae</taxon>
        <taxon>Ericoideae</taxon>
        <taxon>Rhodoreae</taxon>
        <taxon>Rhododendron</taxon>
    </lineage>
</organism>
<evidence type="ECO:0000313" key="1">
    <source>
        <dbReference type="EMBL" id="KAG5560781.1"/>
    </source>
</evidence>
<dbReference type="EMBL" id="JACTNZ010000002">
    <property type="protein sequence ID" value="KAG5560781.1"/>
    <property type="molecule type" value="Genomic_DNA"/>
</dbReference>
<evidence type="ECO:0000313" key="2">
    <source>
        <dbReference type="Proteomes" id="UP000823749"/>
    </source>
</evidence>
<name>A0AAV6L785_9ERIC</name>
<dbReference type="Proteomes" id="UP000823749">
    <property type="component" value="Chromosome 2"/>
</dbReference>
<keyword evidence="2" id="KW-1185">Reference proteome</keyword>